<keyword evidence="3" id="KW-1185">Reference proteome</keyword>
<feature type="transmembrane region" description="Helical" evidence="1">
    <location>
        <begin position="29"/>
        <end position="48"/>
    </location>
</feature>
<name>A0ABV9KWH7_9BACT</name>
<dbReference type="Proteomes" id="UP001596023">
    <property type="component" value="Unassembled WGS sequence"/>
</dbReference>
<proteinExistence type="predicted"/>
<feature type="transmembrane region" description="Helical" evidence="1">
    <location>
        <begin position="69"/>
        <end position="86"/>
    </location>
</feature>
<evidence type="ECO:0000313" key="2">
    <source>
        <dbReference type="EMBL" id="MFC4674016.1"/>
    </source>
</evidence>
<keyword evidence="1" id="KW-0812">Transmembrane</keyword>
<feature type="transmembrane region" description="Helical" evidence="1">
    <location>
        <begin position="7"/>
        <end position="23"/>
    </location>
</feature>
<dbReference type="EMBL" id="JBHSGN010000064">
    <property type="protein sequence ID" value="MFC4674016.1"/>
    <property type="molecule type" value="Genomic_DNA"/>
</dbReference>
<dbReference type="RefSeq" id="WP_379995872.1">
    <property type="nucleotide sequence ID" value="NZ_JBHSGN010000064.1"/>
</dbReference>
<evidence type="ECO:0000256" key="1">
    <source>
        <dbReference type="SAM" id="Phobius"/>
    </source>
</evidence>
<keyword evidence="1" id="KW-0472">Membrane</keyword>
<evidence type="ECO:0000313" key="3">
    <source>
        <dbReference type="Proteomes" id="UP001596023"/>
    </source>
</evidence>
<keyword evidence="1" id="KW-1133">Transmembrane helix</keyword>
<sequence length="117" mass="13825">MYYYKYTWPLGFGGFTGLVYFINHDPKSLFGFIFFMFFGNYFIGKLAGEKKDERFLENGKRAWLIASKIPFLLLLVMSLCIPYFSVTKEFFIALSSLGYGVTIIVYYSVLYYFERYT</sequence>
<feature type="transmembrane region" description="Helical" evidence="1">
    <location>
        <begin position="92"/>
        <end position="113"/>
    </location>
</feature>
<comment type="caution">
    <text evidence="2">The sequence shown here is derived from an EMBL/GenBank/DDBJ whole genome shotgun (WGS) entry which is preliminary data.</text>
</comment>
<reference evidence="3" key="1">
    <citation type="journal article" date="2019" name="Int. J. Syst. Evol. Microbiol.">
        <title>The Global Catalogue of Microorganisms (GCM) 10K type strain sequencing project: providing services to taxonomists for standard genome sequencing and annotation.</title>
        <authorList>
            <consortium name="The Broad Institute Genomics Platform"/>
            <consortium name="The Broad Institute Genome Sequencing Center for Infectious Disease"/>
            <person name="Wu L."/>
            <person name="Ma J."/>
        </authorList>
    </citation>
    <scope>NUCLEOTIDE SEQUENCE [LARGE SCALE GENOMIC DNA]</scope>
    <source>
        <strain evidence="3">CCUG 66188</strain>
    </source>
</reference>
<protein>
    <submittedName>
        <fullName evidence="2">DUF3796 domain-containing protein</fullName>
    </submittedName>
</protein>
<organism evidence="2 3">
    <name type="scientific">Dysgonomonas termitidis</name>
    <dbReference type="NCBI Taxonomy" id="1516126"/>
    <lineage>
        <taxon>Bacteria</taxon>
        <taxon>Pseudomonadati</taxon>
        <taxon>Bacteroidota</taxon>
        <taxon>Bacteroidia</taxon>
        <taxon>Bacteroidales</taxon>
        <taxon>Dysgonomonadaceae</taxon>
        <taxon>Dysgonomonas</taxon>
    </lineage>
</organism>
<gene>
    <name evidence="2" type="ORF">ACFO6W_09945</name>
</gene>
<accession>A0ABV9KWH7</accession>